<proteinExistence type="predicted"/>
<protein>
    <submittedName>
        <fullName evidence="1">Uncharacterized protein</fullName>
    </submittedName>
</protein>
<name>A0AAW0UP35_SCYPA</name>
<evidence type="ECO:0000313" key="2">
    <source>
        <dbReference type="Proteomes" id="UP001487740"/>
    </source>
</evidence>
<dbReference type="Proteomes" id="UP001487740">
    <property type="component" value="Unassembled WGS sequence"/>
</dbReference>
<gene>
    <name evidence="1" type="ORF">O3P69_001126</name>
</gene>
<evidence type="ECO:0000313" key="1">
    <source>
        <dbReference type="EMBL" id="KAK8401800.1"/>
    </source>
</evidence>
<sequence length="149" mass="15783">MNCVAAKGVLGRLVTCSPCCPHCLPKSAEGGAVKHGVGETEVLVARQARCFRQQKVMAVWLYQVSILVQTVALSTTRLQWWGKQAPQHHRPAGQQGIAALLARASSGARPWSRFPVHRVSGVGQAAAPDISVNCSSRGQCAASITCLAL</sequence>
<comment type="caution">
    <text evidence="1">The sequence shown here is derived from an EMBL/GenBank/DDBJ whole genome shotgun (WGS) entry which is preliminary data.</text>
</comment>
<organism evidence="1 2">
    <name type="scientific">Scylla paramamosain</name>
    <name type="common">Mud crab</name>
    <dbReference type="NCBI Taxonomy" id="85552"/>
    <lineage>
        <taxon>Eukaryota</taxon>
        <taxon>Metazoa</taxon>
        <taxon>Ecdysozoa</taxon>
        <taxon>Arthropoda</taxon>
        <taxon>Crustacea</taxon>
        <taxon>Multicrustacea</taxon>
        <taxon>Malacostraca</taxon>
        <taxon>Eumalacostraca</taxon>
        <taxon>Eucarida</taxon>
        <taxon>Decapoda</taxon>
        <taxon>Pleocyemata</taxon>
        <taxon>Brachyura</taxon>
        <taxon>Eubrachyura</taxon>
        <taxon>Portunoidea</taxon>
        <taxon>Portunidae</taxon>
        <taxon>Portuninae</taxon>
        <taxon>Scylla</taxon>
    </lineage>
</organism>
<dbReference type="EMBL" id="JARAKH010000008">
    <property type="protein sequence ID" value="KAK8401800.1"/>
    <property type="molecule type" value="Genomic_DNA"/>
</dbReference>
<keyword evidence="2" id="KW-1185">Reference proteome</keyword>
<dbReference type="AlphaFoldDB" id="A0AAW0UP35"/>
<reference evidence="1 2" key="1">
    <citation type="submission" date="2023-03" db="EMBL/GenBank/DDBJ databases">
        <title>High-quality genome of Scylla paramamosain provides insights in environmental adaptation.</title>
        <authorList>
            <person name="Zhang L."/>
        </authorList>
    </citation>
    <scope>NUCLEOTIDE SEQUENCE [LARGE SCALE GENOMIC DNA]</scope>
    <source>
        <strain evidence="1">LZ_2023a</strain>
        <tissue evidence="1">Muscle</tissue>
    </source>
</reference>
<accession>A0AAW0UP35</accession>